<dbReference type="AlphaFoldDB" id="B4VMT2"/>
<evidence type="ECO:0000313" key="2">
    <source>
        <dbReference type="Proteomes" id="UP000003835"/>
    </source>
</evidence>
<keyword evidence="2" id="KW-1185">Reference proteome</keyword>
<sequence length="47" mass="5182">MNVHEAIEIAATQTFVRLRGLGYIAVDTSIRTFGTIVETRHGASLHK</sequence>
<evidence type="ECO:0000313" key="1">
    <source>
        <dbReference type="EMBL" id="EDX76956.1"/>
    </source>
</evidence>
<organism evidence="1 2">
    <name type="scientific">Coleofasciculus chthonoplastes PCC 7420</name>
    <dbReference type="NCBI Taxonomy" id="118168"/>
    <lineage>
        <taxon>Bacteria</taxon>
        <taxon>Bacillati</taxon>
        <taxon>Cyanobacteriota</taxon>
        <taxon>Cyanophyceae</taxon>
        <taxon>Coleofasciculales</taxon>
        <taxon>Coleofasciculaceae</taxon>
        <taxon>Coleofasciculus</taxon>
    </lineage>
</organism>
<dbReference type="EMBL" id="DS989845">
    <property type="protein sequence ID" value="EDX76956.1"/>
    <property type="molecule type" value="Genomic_DNA"/>
</dbReference>
<dbReference type="STRING" id="118168.MC7420_1959"/>
<dbReference type="Proteomes" id="UP000003835">
    <property type="component" value="Unassembled WGS sequence"/>
</dbReference>
<gene>
    <name evidence="1" type="ORF">MC7420_1959</name>
</gene>
<name>B4VMT2_9CYAN</name>
<accession>B4VMT2</accession>
<protein>
    <submittedName>
        <fullName evidence="1">Uncharacterized protein</fullName>
    </submittedName>
</protein>
<proteinExistence type="predicted"/>
<reference evidence="1 2" key="1">
    <citation type="submission" date="2008-07" db="EMBL/GenBank/DDBJ databases">
        <authorList>
            <person name="Tandeau de Marsac N."/>
            <person name="Ferriera S."/>
            <person name="Johnson J."/>
            <person name="Kravitz S."/>
            <person name="Beeson K."/>
            <person name="Sutton G."/>
            <person name="Rogers Y.-H."/>
            <person name="Friedman R."/>
            <person name="Frazier M."/>
            <person name="Venter J.C."/>
        </authorList>
    </citation>
    <scope>NUCLEOTIDE SEQUENCE [LARGE SCALE GENOMIC DNA]</scope>
    <source>
        <strain evidence="1 2">PCC 7420</strain>
    </source>
</reference>
<dbReference type="HOGENOM" id="CLU_216766_0_0_3"/>